<sequence>MSVQEKMMDSYLELLRLGRFDENTSLDNLEKGVTYFKNVFSVHVGSDSFDTSEWVTRISRQILSGIAWCKMNAQRINFFLTPGSENSEVAEMMRYLGDEITQCEQLAIRTGKGVPSDRRLKLTSQVCATKILSILYNMLKLFVYKYLRKLRENLSQVLSALDENIMDTVLTEKKFNLRLDMAEARMDSVGKQDNVRVQHLEAKVEQLVSDNKKKQIFNFFIYIYIYITI</sequence>
<name>A0A1I7X0B2_HETBA</name>
<dbReference type="InterPro" id="IPR022157">
    <property type="entry name" value="Dynactin"/>
</dbReference>
<accession>A0A1I7X0B2</accession>
<organism evidence="2 3">
    <name type="scientific">Heterorhabditis bacteriophora</name>
    <name type="common">Entomopathogenic nematode worm</name>
    <dbReference type="NCBI Taxonomy" id="37862"/>
    <lineage>
        <taxon>Eukaryota</taxon>
        <taxon>Metazoa</taxon>
        <taxon>Ecdysozoa</taxon>
        <taxon>Nematoda</taxon>
        <taxon>Chromadorea</taxon>
        <taxon>Rhabditida</taxon>
        <taxon>Rhabditina</taxon>
        <taxon>Rhabditomorpha</taxon>
        <taxon>Strongyloidea</taxon>
        <taxon>Heterorhabditidae</taxon>
        <taxon>Heterorhabditis</taxon>
    </lineage>
</organism>
<feature type="domain" description="Dynein associated protein" evidence="1">
    <location>
        <begin position="1"/>
        <end position="106"/>
    </location>
</feature>
<evidence type="ECO:0000313" key="2">
    <source>
        <dbReference type="Proteomes" id="UP000095283"/>
    </source>
</evidence>
<evidence type="ECO:0000313" key="3">
    <source>
        <dbReference type="WBParaSite" id="Hba_10831"/>
    </source>
</evidence>
<dbReference type="AlphaFoldDB" id="A0A1I7X0B2"/>
<keyword evidence="2" id="KW-1185">Reference proteome</keyword>
<proteinExistence type="predicted"/>
<protein>
    <submittedName>
        <fullName evidence="3">Dynactin domain-containing protein</fullName>
    </submittedName>
</protein>
<evidence type="ECO:0000259" key="1">
    <source>
        <dbReference type="Pfam" id="PF12455"/>
    </source>
</evidence>
<dbReference type="Pfam" id="PF12455">
    <property type="entry name" value="Dynactin"/>
    <property type="match status" value="1"/>
</dbReference>
<dbReference type="WBParaSite" id="Hba_10831">
    <property type="protein sequence ID" value="Hba_10831"/>
    <property type="gene ID" value="Hba_10831"/>
</dbReference>
<dbReference type="Proteomes" id="UP000095283">
    <property type="component" value="Unplaced"/>
</dbReference>
<reference evidence="3" key="1">
    <citation type="submission" date="2016-11" db="UniProtKB">
        <authorList>
            <consortium name="WormBaseParasite"/>
        </authorList>
    </citation>
    <scope>IDENTIFICATION</scope>
</reference>